<organism evidence="13 14">
    <name type="scientific">Desmophyllum pertusum</name>
    <dbReference type="NCBI Taxonomy" id="174260"/>
    <lineage>
        <taxon>Eukaryota</taxon>
        <taxon>Metazoa</taxon>
        <taxon>Cnidaria</taxon>
        <taxon>Anthozoa</taxon>
        <taxon>Hexacorallia</taxon>
        <taxon>Scleractinia</taxon>
        <taxon>Caryophylliina</taxon>
        <taxon>Caryophylliidae</taxon>
        <taxon>Desmophyllum</taxon>
    </lineage>
</organism>
<keyword evidence="2" id="KW-0479">Metal-binding</keyword>
<evidence type="ECO:0000256" key="2">
    <source>
        <dbReference type="ARBA" id="ARBA00022723"/>
    </source>
</evidence>
<evidence type="ECO:0000256" key="3">
    <source>
        <dbReference type="ARBA" id="ARBA00022737"/>
    </source>
</evidence>
<feature type="compositionally biased region" description="Basic and acidic residues" evidence="11">
    <location>
        <begin position="378"/>
        <end position="389"/>
    </location>
</feature>
<name>A0A9X0A5R3_9CNID</name>
<keyword evidence="14" id="KW-1185">Reference proteome</keyword>
<dbReference type="FunFam" id="1.25.40.20:FF:000182">
    <property type="entry name" value="Ankyrin repeat and MYND domain containing 2a"/>
    <property type="match status" value="1"/>
</dbReference>
<keyword evidence="6 9" id="KW-0040">ANK repeat</keyword>
<feature type="domain" description="MYND-type" evidence="12">
    <location>
        <begin position="318"/>
        <end position="355"/>
    </location>
</feature>
<evidence type="ECO:0000259" key="12">
    <source>
        <dbReference type="PROSITE" id="PS50865"/>
    </source>
</evidence>
<dbReference type="GO" id="GO:0005929">
    <property type="term" value="C:cilium"/>
    <property type="evidence" value="ECO:0007669"/>
    <property type="project" value="UniProtKB-SubCell"/>
</dbReference>
<dbReference type="InterPro" id="IPR052452">
    <property type="entry name" value="Ankyrin-MYND_dom_contain_2"/>
</dbReference>
<evidence type="ECO:0000256" key="6">
    <source>
        <dbReference type="ARBA" id="ARBA00023043"/>
    </source>
</evidence>
<dbReference type="AlphaFoldDB" id="A0A9X0A5R3"/>
<accession>A0A9X0A5R3</accession>
<dbReference type="Gene3D" id="6.10.140.2220">
    <property type="match status" value="1"/>
</dbReference>
<sequence length="404" mass="45253">MAKPGDLSEDEKSLFLHLNKGNDQEAVRLLSSGDVRVDCLDEHGMTPLMNAAYKGKTEMCELLLAQGADINSNNHEHQYTALMFACLSGSVDTTRVLLGAGARVNAENNLGRTAAQLGAFVGQSDCVSLINNFLSVEDLEYYTKPQGLEKEPKLSVALLPVLHKFAVSQKLSPVKIAMYLQDNLELVKNYKSLVKVMEHIVESNVKSTEMNEVLAMKIHYLAFMFKKCARWYEGLDGKDGIDGFIKFLTKGRSSDGFFLNVEDLIRQAIKEFDYPECTIFKQLVQTIAPVEKGRDPTALSVLTQSINGLRCGDFSDCCGICTENRNVKKCSACKMVGYCSVRCQKLHWQTHKKFCKKLTKEYEEQLAAKLAEEKLEEEMKNMNTQEEKPSQINGENKAVVNEKN</sequence>
<dbReference type="Pfam" id="PF00023">
    <property type="entry name" value="Ank"/>
    <property type="match status" value="1"/>
</dbReference>
<keyword evidence="8" id="KW-0966">Cell projection</keyword>
<comment type="caution">
    <text evidence="13">The sequence shown here is derived from an EMBL/GenBank/DDBJ whole genome shotgun (WGS) entry which is preliminary data.</text>
</comment>
<dbReference type="PANTHER" id="PTHR24150:SF8">
    <property type="entry name" value="ANKYRIN REPEAT AND MYND DOMAIN-CONTAINING PROTEIN 2"/>
    <property type="match status" value="1"/>
</dbReference>
<feature type="repeat" description="ANK" evidence="9">
    <location>
        <begin position="43"/>
        <end position="75"/>
    </location>
</feature>
<dbReference type="Pfam" id="PF12796">
    <property type="entry name" value="Ank_2"/>
    <property type="match status" value="1"/>
</dbReference>
<evidence type="ECO:0000256" key="5">
    <source>
        <dbReference type="ARBA" id="ARBA00022833"/>
    </source>
</evidence>
<keyword evidence="4 10" id="KW-0863">Zinc-finger</keyword>
<evidence type="ECO:0000313" key="14">
    <source>
        <dbReference type="Proteomes" id="UP001163046"/>
    </source>
</evidence>
<evidence type="ECO:0000256" key="10">
    <source>
        <dbReference type="PROSITE-ProRule" id="PRU00134"/>
    </source>
</evidence>
<dbReference type="SUPFAM" id="SSF48403">
    <property type="entry name" value="Ankyrin repeat"/>
    <property type="match status" value="1"/>
</dbReference>
<dbReference type="OrthoDB" id="10257049at2759"/>
<keyword evidence="5" id="KW-0862">Zinc</keyword>
<feature type="region of interest" description="Disordered" evidence="11">
    <location>
        <begin position="378"/>
        <end position="404"/>
    </location>
</feature>
<comment type="subcellular location">
    <subcellularLocation>
        <location evidence="1">Cell projection</location>
        <location evidence="1">Cilium</location>
    </subcellularLocation>
</comment>
<dbReference type="InterPro" id="IPR036770">
    <property type="entry name" value="Ankyrin_rpt-contain_sf"/>
</dbReference>
<dbReference type="InterPro" id="IPR002893">
    <property type="entry name" value="Znf_MYND"/>
</dbReference>
<evidence type="ECO:0000256" key="4">
    <source>
        <dbReference type="ARBA" id="ARBA00022771"/>
    </source>
</evidence>
<evidence type="ECO:0000256" key="7">
    <source>
        <dbReference type="ARBA" id="ARBA00023069"/>
    </source>
</evidence>
<evidence type="ECO:0000256" key="11">
    <source>
        <dbReference type="SAM" id="MobiDB-lite"/>
    </source>
</evidence>
<dbReference type="SUPFAM" id="SSF144232">
    <property type="entry name" value="HIT/MYND zinc finger-like"/>
    <property type="match status" value="1"/>
</dbReference>
<feature type="repeat" description="ANK" evidence="9">
    <location>
        <begin position="77"/>
        <end position="109"/>
    </location>
</feature>
<dbReference type="PROSITE" id="PS50088">
    <property type="entry name" value="ANK_REPEAT"/>
    <property type="match status" value="2"/>
</dbReference>
<dbReference type="PROSITE" id="PS50865">
    <property type="entry name" value="ZF_MYND_2"/>
    <property type="match status" value="1"/>
</dbReference>
<evidence type="ECO:0000313" key="13">
    <source>
        <dbReference type="EMBL" id="KAJ7393951.1"/>
    </source>
</evidence>
<dbReference type="Gene3D" id="1.25.40.20">
    <property type="entry name" value="Ankyrin repeat-containing domain"/>
    <property type="match status" value="1"/>
</dbReference>
<reference evidence="13" key="1">
    <citation type="submission" date="2023-01" db="EMBL/GenBank/DDBJ databases">
        <title>Genome assembly of the deep-sea coral Lophelia pertusa.</title>
        <authorList>
            <person name="Herrera S."/>
            <person name="Cordes E."/>
        </authorList>
    </citation>
    <scope>NUCLEOTIDE SEQUENCE</scope>
    <source>
        <strain evidence="13">USNM1676648</strain>
        <tissue evidence="13">Polyp</tissue>
    </source>
</reference>
<dbReference type="PANTHER" id="PTHR24150">
    <property type="entry name" value="ANKYRIN REPEAT AND MYND DOMAIN-CONTAINING PROTEIN 2"/>
    <property type="match status" value="1"/>
</dbReference>
<keyword evidence="3" id="KW-0677">Repeat</keyword>
<dbReference type="GO" id="GO:0008270">
    <property type="term" value="F:zinc ion binding"/>
    <property type="evidence" value="ECO:0007669"/>
    <property type="project" value="UniProtKB-KW"/>
</dbReference>
<dbReference type="Pfam" id="PF01753">
    <property type="entry name" value="zf-MYND"/>
    <property type="match status" value="1"/>
</dbReference>
<evidence type="ECO:0000256" key="1">
    <source>
        <dbReference type="ARBA" id="ARBA00004138"/>
    </source>
</evidence>
<dbReference type="Proteomes" id="UP001163046">
    <property type="component" value="Unassembled WGS sequence"/>
</dbReference>
<dbReference type="EMBL" id="MU825397">
    <property type="protein sequence ID" value="KAJ7393951.1"/>
    <property type="molecule type" value="Genomic_DNA"/>
</dbReference>
<keyword evidence="7" id="KW-0969">Cilium</keyword>
<evidence type="ECO:0000256" key="9">
    <source>
        <dbReference type="PROSITE-ProRule" id="PRU00023"/>
    </source>
</evidence>
<dbReference type="PROSITE" id="PS50297">
    <property type="entry name" value="ANK_REP_REGION"/>
    <property type="match status" value="2"/>
</dbReference>
<dbReference type="InterPro" id="IPR002110">
    <property type="entry name" value="Ankyrin_rpt"/>
</dbReference>
<proteinExistence type="predicted"/>
<dbReference type="SMART" id="SM00248">
    <property type="entry name" value="ANK"/>
    <property type="match status" value="2"/>
</dbReference>
<protein>
    <submittedName>
        <fullName evidence="13">Ankyrin repeat and MYND domain-containing protein 2</fullName>
    </submittedName>
</protein>
<evidence type="ECO:0000256" key="8">
    <source>
        <dbReference type="ARBA" id="ARBA00023273"/>
    </source>
</evidence>
<gene>
    <name evidence="13" type="primary">ANKMY2</name>
    <name evidence="13" type="ORF">OS493_003620</name>
</gene>